<protein>
    <recommendedName>
        <fullName evidence="3">Prokaryotic-type class I peptide chain release factors domain-containing protein</fullName>
    </recommendedName>
</protein>
<dbReference type="AlphaFoldDB" id="A0A2G9C8C4"/>
<dbReference type="OrthoDB" id="9815709at2"/>
<accession>A0A2G9C8C4</accession>
<feature type="region of interest" description="Disordered" evidence="2">
    <location>
        <begin position="96"/>
        <end position="135"/>
    </location>
</feature>
<reference evidence="4 5" key="1">
    <citation type="submission" date="2017-11" db="EMBL/GenBank/DDBJ databases">
        <title>Draft genome sequence of Mitsuaria sp. HWN-4.</title>
        <authorList>
            <person name="Gundlapally S.R."/>
        </authorList>
    </citation>
    <scope>NUCLEOTIDE SEQUENCE [LARGE SCALE GENOMIC DNA]</scope>
    <source>
        <strain evidence="4 5">HWN-4</strain>
    </source>
</reference>
<dbReference type="GO" id="GO:0043022">
    <property type="term" value="F:ribosome binding"/>
    <property type="evidence" value="ECO:0007669"/>
    <property type="project" value="TreeGrafter"/>
</dbReference>
<dbReference type="Gene3D" id="3.30.160.20">
    <property type="match status" value="1"/>
</dbReference>
<feature type="compositionally biased region" description="Basic and acidic residues" evidence="2">
    <location>
        <begin position="114"/>
        <end position="135"/>
    </location>
</feature>
<organism evidence="4 5">
    <name type="scientific">Roseateles chitinivorans</name>
    <dbReference type="NCBI Taxonomy" id="2917965"/>
    <lineage>
        <taxon>Bacteria</taxon>
        <taxon>Pseudomonadati</taxon>
        <taxon>Pseudomonadota</taxon>
        <taxon>Betaproteobacteria</taxon>
        <taxon>Burkholderiales</taxon>
        <taxon>Sphaerotilaceae</taxon>
        <taxon>Roseateles</taxon>
    </lineage>
</organism>
<evidence type="ECO:0000256" key="2">
    <source>
        <dbReference type="SAM" id="MobiDB-lite"/>
    </source>
</evidence>
<dbReference type="NCBIfam" id="NF006718">
    <property type="entry name" value="PRK09256.1"/>
    <property type="match status" value="1"/>
</dbReference>
<dbReference type="GO" id="GO:0003747">
    <property type="term" value="F:translation release factor activity"/>
    <property type="evidence" value="ECO:0007669"/>
    <property type="project" value="InterPro"/>
</dbReference>
<dbReference type="RefSeq" id="WP_099862159.1">
    <property type="nucleotide sequence ID" value="NZ_PEOG01000033.1"/>
</dbReference>
<dbReference type="PANTHER" id="PTHR47814:SF1">
    <property type="entry name" value="PEPTIDYL-TRNA HYDROLASE ARFB"/>
    <property type="match status" value="1"/>
</dbReference>
<dbReference type="GO" id="GO:0004045">
    <property type="term" value="F:peptidyl-tRNA hydrolase activity"/>
    <property type="evidence" value="ECO:0007669"/>
    <property type="project" value="TreeGrafter"/>
</dbReference>
<dbReference type="InterPro" id="IPR000352">
    <property type="entry name" value="Pep_chain_release_fac_I"/>
</dbReference>
<gene>
    <name evidence="4" type="ORF">CS062_13525</name>
</gene>
<dbReference type="Proteomes" id="UP000231501">
    <property type="component" value="Unassembled WGS sequence"/>
</dbReference>
<evidence type="ECO:0000313" key="4">
    <source>
        <dbReference type="EMBL" id="PIM52668.1"/>
    </source>
</evidence>
<feature type="domain" description="Prokaryotic-type class I peptide chain release factors" evidence="3">
    <location>
        <begin position="18"/>
        <end position="34"/>
    </location>
</feature>
<keyword evidence="5" id="KW-1185">Reference proteome</keyword>
<evidence type="ECO:0000256" key="1">
    <source>
        <dbReference type="ARBA" id="ARBA00010835"/>
    </source>
</evidence>
<dbReference type="Pfam" id="PF00472">
    <property type="entry name" value="RF-1"/>
    <property type="match status" value="1"/>
</dbReference>
<sequence length="135" mass="14988">MHLDWTPADWELEISAIRASGPGGQNVNKVSSAVHLRFDIRRSTLPAVIKERLLALSDQRITAEGVVVIKAQESRSQEQNRADAIARLIALAQSVAHTPKMRRPTRPTHGSQKRRLEAKSQRGDIKAGRGKVRVD</sequence>
<proteinExistence type="inferred from homology"/>
<dbReference type="EMBL" id="PEOG01000033">
    <property type="protein sequence ID" value="PIM52668.1"/>
    <property type="molecule type" value="Genomic_DNA"/>
</dbReference>
<dbReference type="SUPFAM" id="SSF75620">
    <property type="entry name" value="Release factor"/>
    <property type="match status" value="1"/>
</dbReference>
<name>A0A2G9C8C4_9BURK</name>
<evidence type="ECO:0000259" key="3">
    <source>
        <dbReference type="PROSITE" id="PS00745"/>
    </source>
</evidence>
<dbReference type="GO" id="GO:0072344">
    <property type="term" value="P:rescue of stalled ribosome"/>
    <property type="evidence" value="ECO:0007669"/>
    <property type="project" value="TreeGrafter"/>
</dbReference>
<evidence type="ECO:0000313" key="5">
    <source>
        <dbReference type="Proteomes" id="UP000231501"/>
    </source>
</evidence>
<dbReference type="PROSITE" id="PS00745">
    <property type="entry name" value="RF_PROK_I"/>
    <property type="match status" value="1"/>
</dbReference>
<comment type="similarity">
    <text evidence="1">Belongs to the prokaryotic/mitochondrial release factor family.</text>
</comment>
<dbReference type="PANTHER" id="PTHR47814">
    <property type="entry name" value="PEPTIDYL-TRNA HYDROLASE ARFB"/>
    <property type="match status" value="1"/>
</dbReference>
<dbReference type="InterPro" id="IPR045853">
    <property type="entry name" value="Pep_chain_release_fac_I_sf"/>
</dbReference>
<comment type="caution">
    <text evidence="4">The sequence shown here is derived from an EMBL/GenBank/DDBJ whole genome shotgun (WGS) entry which is preliminary data.</text>
</comment>